<dbReference type="SUPFAM" id="SSF48371">
    <property type="entry name" value="ARM repeat"/>
    <property type="match status" value="1"/>
</dbReference>
<reference evidence="10" key="2">
    <citation type="submission" date="2021-10" db="EMBL/GenBank/DDBJ databases">
        <title>Phylogenomics reveals ancestral predisposition of the termite-cultivated fungus Termitomyces towards a domesticated lifestyle.</title>
        <authorList>
            <person name="Auxier B."/>
            <person name="Grum-Grzhimaylo A."/>
            <person name="Cardenas M.E."/>
            <person name="Lodge J.D."/>
            <person name="Laessoe T."/>
            <person name="Pedersen O."/>
            <person name="Smith M.E."/>
            <person name="Kuyper T.W."/>
            <person name="Franco-Molano E.A."/>
            <person name="Baroni T.J."/>
            <person name="Aanen D.K."/>
        </authorList>
    </citation>
    <scope>NUCLEOTIDE SEQUENCE</scope>
    <source>
        <strain evidence="10">D49</strain>
    </source>
</reference>
<feature type="compositionally biased region" description="Basic residues" evidence="8">
    <location>
        <begin position="186"/>
        <end position="195"/>
    </location>
</feature>
<comment type="caution">
    <text evidence="10">The sequence shown here is derived from an EMBL/GenBank/DDBJ whole genome shotgun (WGS) entry which is preliminary data.</text>
</comment>
<dbReference type="Proteomes" id="UP000717328">
    <property type="component" value="Unassembled WGS sequence"/>
</dbReference>
<dbReference type="PANTHER" id="PTHR23253:SF9">
    <property type="entry name" value="EUKARYOTIC TRANSLATION INITIATION FACTOR 4 GAMMA 2"/>
    <property type="match status" value="1"/>
</dbReference>
<dbReference type="FunFam" id="1.25.40.180:FF:000020">
    <property type="entry name" value="Eukaryotic translation initiation factor subunit"/>
    <property type="match status" value="1"/>
</dbReference>
<dbReference type="PANTHER" id="PTHR23253">
    <property type="entry name" value="EUKARYOTIC TRANSLATION INITIATION FACTOR 4 GAMMA"/>
    <property type="match status" value="1"/>
</dbReference>
<sequence length="446" mass="50597">MELRGKEKTAKKKACLTKQDKDCLRKEAKLAEQERLHAEKAVAAAAKLVETTPEAVKEGEVLRDVTSSLRKKHPTNLGILASPPSTLSRVSTARMIEDINAVVYPAGIISPANDLNLYAKHGKFRYDRIFLLQFMNICNEKPDNLPPPGLEVLVDVRRMPVGRPSPTQFTTSQGGVGGASTPPARTHTRTRTRRGHLKDDRKFKALINELTMEDFDSISDQIIARVNKSDSEKNGRTLFQVTNFIFEKAIDDMTRSEMYARLCRKIMERISQSLQFQKIKNAEGRPVAGGQLLCKFLADRCEDFERGCIAKEATTAVTAATSSLEYHTAEKRMQGGHGTILYSDEYYAAQKAKRQGFMKFIGELFKLQLVTERMIHNYVEMLLEQPDEEEIKSLRRLLYTVGAILDSPKARRHIDLYFSRMKELTERPNVSIRVRLMLQVCYVHLS</sequence>
<dbReference type="OrthoDB" id="514777at2759"/>
<name>A0A9P7FRI2_9AGAR</name>
<dbReference type="AlphaFoldDB" id="A0A9P7FRI2"/>
<protein>
    <recommendedName>
        <fullName evidence="9">MIF4G domain-containing protein</fullName>
    </recommendedName>
</protein>
<evidence type="ECO:0000256" key="7">
    <source>
        <dbReference type="ARBA" id="ARBA00022917"/>
    </source>
</evidence>
<accession>A0A9P7FRI2</accession>
<keyword evidence="4" id="KW-0396">Initiation factor</keyword>
<keyword evidence="11" id="KW-1185">Reference proteome</keyword>
<comment type="similarity">
    <text evidence="2">Belongs to the eukaryotic initiation factor 4G family.</text>
</comment>
<keyword evidence="3" id="KW-0963">Cytoplasm</keyword>
<evidence type="ECO:0000313" key="10">
    <source>
        <dbReference type="EMBL" id="KAG5636999.1"/>
    </source>
</evidence>
<dbReference type="GO" id="GO:0016281">
    <property type="term" value="C:eukaryotic translation initiation factor 4F complex"/>
    <property type="evidence" value="ECO:0007669"/>
    <property type="project" value="TreeGrafter"/>
</dbReference>
<gene>
    <name evidence="10" type="ORF">H0H81_006143</name>
</gene>
<dbReference type="GO" id="GO:0010494">
    <property type="term" value="C:cytoplasmic stress granule"/>
    <property type="evidence" value="ECO:0007669"/>
    <property type="project" value="UniProtKB-ARBA"/>
</dbReference>
<keyword evidence="5" id="KW-0597">Phosphoprotein</keyword>
<evidence type="ECO:0000256" key="2">
    <source>
        <dbReference type="ARBA" id="ARBA00005775"/>
    </source>
</evidence>
<evidence type="ECO:0000256" key="4">
    <source>
        <dbReference type="ARBA" id="ARBA00022540"/>
    </source>
</evidence>
<feature type="domain" description="MIF4G" evidence="9">
    <location>
        <begin position="200"/>
        <end position="446"/>
    </location>
</feature>
<evidence type="ECO:0000256" key="5">
    <source>
        <dbReference type="ARBA" id="ARBA00022553"/>
    </source>
</evidence>
<dbReference type="Pfam" id="PF12152">
    <property type="entry name" value="eIF_4G1"/>
    <property type="match status" value="1"/>
</dbReference>
<organism evidence="10 11">
    <name type="scientific">Sphagnurus paluster</name>
    <dbReference type="NCBI Taxonomy" id="117069"/>
    <lineage>
        <taxon>Eukaryota</taxon>
        <taxon>Fungi</taxon>
        <taxon>Dikarya</taxon>
        <taxon>Basidiomycota</taxon>
        <taxon>Agaricomycotina</taxon>
        <taxon>Agaricomycetes</taxon>
        <taxon>Agaricomycetidae</taxon>
        <taxon>Agaricales</taxon>
        <taxon>Tricholomatineae</taxon>
        <taxon>Lyophyllaceae</taxon>
        <taxon>Sphagnurus</taxon>
    </lineage>
</organism>
<comment type="subcellular location">
    <subcellularLocation>
        <location evidence="1">Cytoplasm</location>
    </subcellularLocation>
</comment>
<dbReference type="SMART" id="SM00543">
    <property type="entry name" value="MIF4G"/>
    <property type="match status" value="1"/>
</dbReference>
<dbReference type="InterPro" id="IPR022745">
    <property type="entry name" value="eIF4G1_eIF4E-bd"/>
</dbReference>
<dbReference type="InterPro" id="IPR016024">
    <property type="entry name" value="ARM-type_fold"/>
</dbReference>
<keyword evidence="6" id="KW-0694">RNA-binding</keyword>
<dbReference type="Gene3D" id="1.25.40.180">
    <property type="match status" value="1"/>
</dbReference>
<evidence type="ECO:0000256" key="1">
    <source>
        <dbReference type="ARBA" id="ARBA00004496"/>
    </source>
</evidence>
<dbReference type="InterPro" id="IPR036211">
    <property type="entry name" value="eIF4G_eIF4E-bd_sf"/>
</dbReference>
<dbReference type="Gene3D" id="1.20.970.30">
    <property type="entry name" value="eIF4G, eIF4E-binding domain"/>
    <property type="match status" value="1"/>
</dbReference>
<reference evidence="10" key="1">
    <citation type="submission" date="2021-02" db="EMBL/GenBank/DDBJ databases">
        <authorList>
            <person name="Nieuwenhuis M."/>
            <person name="Van De Peppel L.J.J."/>
        </authorList>
    </citation>
    <scope>NUCLEOTIDE SEQUENCE</scope>
    <source>
        <strain evidence="10">D49</strain>
    </source>
</reference>
<feature type="region of interest" description="Disordered" evidence="8">
    <location>
        <begin position="165"/>
        <end position="195"/>
    </location>
</feature>
<proteinExistence type="inferred from homology"/>
<dbReference type="Pfam" id="PF02854">
    <property type="entry name" value="MIF4G"/>
    <property type="match status" value="1"/>
</dbReference>
<evidence type="ECO:0000313" key="11">
    <source>
        <dbReference type="Proteomes" id="UP000717328"/>
    </source>
</evidence>
<evidence type="ECO:0000259" key="9">
    <source>
        <dbReference type="SMART" id="SM00543"/>
    </source>
</evidence>
<dbReference type="GO" id="GO:0003743">
    <property type="term" value="F:translation initiation factor activity"/>
    <property type="evidence" value="ECO:0007669"/>
    <property type="project" value="UniProtKB-KW"/>
</dbReference>
<evidence type="ECO:0000256" key="3">
    <source>
        <dbReference type="ARBA" id="ARBA00022490"/>
    </source>
</evidence>
<evidence type="ECO:0000256" key="6">
    <source>
        <dbReference type="ARBA" id="ARBA00022884"/>
    </source>
</evidence>
<dbReference type="GO" id="GO:0003729">
    <property type="term" value="F:mRNA binding"/>
    <property type="evidence" value="ECO:0007669"/>
    <property type="project" value="TreeGrafter"/>
</dbReference>
<dbReference type="SUPFAM" id="SSF101489">
    <property type="entry name" value="Eukaryotic initiation factor 4f subunit eIF4g, eIF4e-binding domain"/>
    <property type="match status" value="1"/>
</dbReference>
<evidence type="ECO:0000256" key="8">
    <source>
        <dbReference type="SAM" id="MobiDB-lite"/>
    </source>
</evidence>
<keyword evidence="7" id="KW-0648">Protein biosynthesis</keyword>
<dbReference type="InterPro" id="IPR003890">
    <property type="entry name" value="MIF4G-like_typ-3"/>
</dbReference>
<dbReference type="EMBL" id="JABCKI010005870">
    <property type="protein sequence ID" value="KAG5636999.1"/>
    <property type="molecule type" value="Genomic_DNA"/>
</dbReference>